<dbReference type="InParanoid" id="A0A151ZF85"/>
<protein>
    <submittedName>
        <fullName evidence="1">Uncharacterized protein</fullName>
    </submittedName>
</protein>
<comment type="caution">
    <text evidence="1">The sequence shown here is derived from an EMBL/GenBank/DDBJ whole genome shotgun (WGS) entry which is preliminary data.</text>
</comment>
<evidence type="ECO:0000313" key="1">
    <source>
        <dbReference type="EMBL" id="KYQ92628.1"/>
    </source>
</evidence>
<sequence>MHKELVENIKTFYTDFDKFIGQVQNNDHGEITLDHISETFKTIKITETDYLFVATKILPLFRDFIQFDHDNRNNSSKPEDNPYLILIIRILNSKYSISHLYENSLLLGIFSCRNIIILQEILEFNQMNIIPYFKDKLFSLSTLQQALMFIKENRKKETGKFQQRMINDCYELANKIVNLQFISKSVEDACKIIDQGDLESFEMTIVLKDSLSVDFVRGLIRMCVCDDLDKQQHDSTSVLVQLICLTTFPKLSKENIQLLKDDYLSLLPFIFKYNSRSTRLNRVPVLYYYKIHYGTIFIGELTMQYFRKWTAKIVVSKSRQVLNAVGALKCLSIESDTVYQNHSFICNRLVTALKVISHKELHTHISLVLSEIIGQYKQFDNQLAIECLHVIQNECFVDKVLGETNTKSQSPAQLLLKLNENYILLFDAICRFNPSSISDQLFDNYLNYLNNVPIRNNNDFVAQMNIISTLVLARGDQFKDHKEFEQCYSNASKDGLLGPSLKMFVFYTDDLETLENKNVGIGNSSQLSFKGVLELREKIINLSIQQKKSINETLTNDLFVRAMGRLCSQMDKLQLLRKCRPFLKGPMEINLLFENIGRQLFVVLAHPSGYIDLIRRLLDMGEIFMNAFLMVVENTLKLVQQLDGGRVVYAYFYLLDRLKRVANLDKYISTVLLNYSKIKPKPETELIYEPLQNISIRLLLSLANNIYQQFIDQYFESLIIQEDSLSNLLSFHHSLFQQINNSLTVLQSKEHYDEYIIKKLLKSSKPYTLASPFDYSFKKEYVAFIMRNIVELSTELTTIAPKYLSRMETMLAICNENNRKFILKTIHVKKIACLQMLIENAATKLGYDPRNQTDDFSQYTPQIQNLVIQNILRFFYMDQTILGRELINLAQVSKTFFRESLKLVQKIPRHFTFSRIIDTGNWSLLANGIYHIKYSQLRHFHFEKVESIIYKQQSLVLDQPIFYQFNRELSELTHLTIDSHSLSIPYFPLYSRHQFTQALFQSSVISLLDHCHELKEVKLIMGPHLTSRNIGILENIKLLNSFLTCLEKILDNNHSSLQVIKISFIERLDSEQQLIVLSILDKLDNFKRLHPKFTFFTNASYFTSKLVPLSYSFTPSGSMNTNLLKYVNQLRISDMVSIVEPMDTIQYLTNLTKLVLFKQIVQSELPQNNINWFSSLTSSTTLPIKQLVLNNFTLTEMVLLLTNCTIPYIEILNVTIMEKYSTINTLLDIINKNPLIMVLTIHQNPNSIISLDLKQLSLNNLLVSNHNSIYYQFTNLQK</sequence>
<accession>A0A151ZF85</accession>
<reference evidence="1 2" key="1">
    <citation type="submission" date="2015-12" db="EMBL/GenBank/DDBJ databases">
        <title>Dictyostelia acquired genes for synthesis and detection of signals that induce cell-type specialization by lateral gene transfer from prokaryotes.</title>
        <authorList>
            <person name="Gloeckner G."/>
            <person name="Schaap P."/>
        </authorList>
    </citation>
    <scope>NUCLEOTIDE SEQUENCE [LARGE SCALE GENOMIC DNA]</scope>
    <source>
        <strain evidence="1 2">TK</strain>
    </source>
</reference>
<gene>
    <name evidence="1" type="ORF">DLAC_06624</name>
</gene>
<dbReference type="EMBL" id="LODT01000029">
    <property type="protein sequence ID" value="KYQ92628.1"/>
    <property type="molecule type" value="Genomic_DNA"/>
</dbReference>
<proteinExistence type="predicted"/>
<evidence type="ECO:0000313" key="2">
    <source>
        <dbReference type="Proteomes" id="UP000076078"/>
    </source>
</evidence>
<dbReference type="Proteomes" id="UP000076078">
    <property type="component" value="Unassembled WGS sequence"/>
</dbReference>
<organism evidence="1 2">
    <name type="scientific">Tieghemostelium lacteum</name>
    <name type="common">Slime mold</name>
    <name type="synonym">Dictyostelium lacteum</name>
    <dbReference type="NCBI Taxonomy" id="361077"/>
    <lineage>
        <taxon>Eukaryota</taxon>
        <taxon>Amoebozoa</taxon>
        <taxon>Evosea</taxon>
        <taxon>Eumycetozoa</taxon>
        <taxon>Dictyostelia</taxon>
        <taxon>Dictyosteliales</taxon>
        <taxon>Raperosteliaceae</taxon>
        <taxon>Tieghemostelium</taxon>
    </lineage>
</organism>
<keyword evidence="2" id="KW-1185">Reference proteome</keyword>
<dbReference type="AlphaFoldDB" id="A0A151ZF85"/>
<name>A0A151ZF85_TIELA</name>